<evidence type="ECO:0000259" key="4">
    <source>
        <dbReference type="PROSITE" id="PS50240"/>
    </source>
</evidence>
<dbReference type="GO" id="GO:0004252">
    <property type="term" value="F:serine-type endopeptidase activity"/>
    <property type="evidence" value="ECO:0007669"/>
    <property type="project" value="InterPro"/>
</dbReference>
<dbReference type="AlphaFoldDB" id="A0A1Y6CEW6"/>
<proteinExistence type="inferred from homology"/>
<feature type="chain" id="PRO_5012983714" evidence="3">
    <location>
        <begin position="23"/>
        <end position="368"/>
    </location>
</feature>
<dbReference type="OrthoDB" id="5290228at2"/>
<dbReference type="SUPFAM" id="SSF50494">
    <property type="entry name" value="Trypsin-like serine proteases"/>
    <property type="match status" value="1"/>
</dbReference>
<dbReference type="PANTHER" id="PTHR24276">
    <property type="entry name" value="POLYSERASE-RELATED"/>
    <property type="match status" value="1"/>
</dbReference>
<dbReference type="InterPro" id="IPR009003">
    <property type="entry name" value="Peptidase_S1_PA"/>
</dbReference>
<dbReference type="InterPro" id="IPR043504">
    <property type="entry name" value="Peptidase_S1_PA_chymotrypsin"/>
</dbReference>
<dbReference type="PROSITE" id="PS51257">
    <property type="entry name" value="PROKAR_LIPOPROTEIN"/>
    <property type="match status" value="1"/>
</dbReference>
<dbReference type="STRING" id="1513793.SAMN06296036_11913"/>
<gene>
    <name evidence="5" type="ORF">SAMN06296036_11913</name>
</gene>
<dbReference type="Pfam" id="PF00089">
    <property type="entry name" value="Trypsin"/>
    <property type="match status" value="1"/>
</dbReference>
<sequence length="368" mass="39483">MRKEFRKTRAFAAKLGLCIGLAALFSCQKSDVESSRPNVINGVKESGFPAVGSLLTQSWFSRQHQCTATLIKPQWLLTAAHCVKNGVDKLVFAIGPEAKRGNTYSIERAIQHPRYYPNPVGSLYDIALVKLAQGVPSSVAEPILYSREAIEPLLGDDVLYLGYGSTSGESAILGLGIKRKVTLPISRIDDVTYSTSFEDKGLCTGDSGGPGLVQVAGELNIVGVTSASLGCQGGTCNICSNGTKHTRVDRFYDWIAAEVGDTFEPCSSDKSRCACDAACTAMGNCDDAVCAENTCFDMISCMFDECGDTEDGSCATACIDDGSIEARNKLMVLVDCWGSKCRAVPGSDNERHCLQTQCSDQWNFCSNN</sequence>
<dbReference type="PROSITE" id="PS00134">
    <property type="entry name" value="TRYPSIN_HIS"/>
    <property type="match status" value="1"/>
</dbReference>
<dbReference type="Gene3D" id="2.40.10.10">
    <property type="entry name" value="Trypsin-like serine proteases"/>
    <property type="match status" value="1"/>
</dbReference>
<accession>A0A1Y6CEW6</accession>
<dbReference type="InterPro" id="IPR050430">
    <property type="entry name" value="Peptidase_S1"/>
</dbReference>
<name>A0A1Y6CEW6_9BACT</name>
<dbReference type="PRINTS" id="PR00722">
    <property type="entry name" value="CHYMOTRYPSIN"/>
</dbReference>
<dbReference type="Proteomes" id="UP000192907">
    <property type="component" value="Unassembled WGS sequence"/>
</dbReference>
<dbReference type="SMART" id="SM00020">
    <property type="entry name" value="Tryp_SPc"/>
    <property type="match status" value="1"/>
</dbReference>
<dbReference type="PANTHER" id="PTHR24276:SF98">
    <property type="entry name" value="FI18310P1-RELATED"/>
    <property type="match status" value="1"/>
</dbReference>
<evidence type="ECO:0000256" key="3">
    <source>
        <dbReference type="SAM" id="SignalP"/>
    </source>
</evidence>
<dbReference type="InterPro" id="IPR018114">
    <property type="entry name" value="TRYPSIN_HIS"/>
</dbReference>
<evidence type="ECO:0000256" key="1">
    <source>
        <dbReference type="ARBA" id="ARBA00007664"/>
    </source>
</evidence>
<keyword evidence="3" id="KW-0732">Signal</keyword>
<evidence type="ECO:0000313" key="5">
    <source>
        <dbReference type="EMBL" id="SMF57792.1"/>
    </source>
</evidence>
<reference evidence="6" key="1">
    <citation type="submission" date="2017-04" db="EMBL/GenBank/DDBJ databases">
        <authorList>
            <person name="Varghese N."/>
            <person name="Submissions S."/>
        </authorList>
    </citation>
    <scope>NUCLEOTIDE SEQUENCE [LARGE SCALE GENOMIC DNA]</scope>
    <source>
        <strain evidence="6">RKEM611</strain>
    </source>
</reference>
<dbReference type="EMBL" id="FWZT01000019">
    <property type="protein sequence ID" value="SMF57792.1"/>
    <property type="molecule type" value="Genomic_DNA"/>
</dbReference>
<dbReference type="InterPro" id="IPR001314">
    <property type="entry name" value="Peptidase_S1A"/>
</dbReference>
<dbReference type="RefSeq" id="WP_132322519.1">
    <property type="nucleotide sequence ID" value="NZ_FWZT01000019.1"/>
</dbReference>
<keyword evidence="2" id="KW-1015">Disulfide bond</keyword>
<dbReference type="PROSITE" id="PS50240">
    <property type="entry name" value="TRYPSIN_DOM"/>
    <property type="match status" value="1"/>
</dbReference>
<evidence type="ECO:0000313" key="6">
    <source>
        <dbReference type="Proteomes" id="UP000192907"/>
    </source>
</evidence>
<organism evidence="5 6">
    <name type="scientific">Pseudobacteriovorax antillogorgiicola</name>
    <dbReference type="NCBI Taxonomy" id="1513793"/>
    <lineage>
        <taxon>Bacteria</taxon>
        <taxon>Pseudomonadati</taxon>
        <taxon>Bdellovibrionota</taxon>
        <taxon>Oligoflexia</taxon>
        <taxon>Oligoflexales</taxon>
        <taxon>Pseudobacteriovoracaceae</taxon>
        <taxon>Pseudobacteriovorax</taxon>
    </lineage>
</organism>
<feature type="signal peptide" evidence="3">
    <location>
        <begin position="1"/>
        <end position="22"/>
    </location>
</feature>
<dbReference type="InterPro" id="IPR001254">
    <property type="entry name" value="Trypsin_dom"/>
</dbReference>
<dbReference type="GO" id="GO:0006508">
    <property type="term" value="P:proteolysis"/>
    <property type="evidence" value="ECO:0007669"/>
    <property type="project" value="InterPro"/>
</dbReference>
<feature type="domain" description="Peptidase S1" evidence="4">
    <location>
        <begin position="39"/>
        <end position="260"/>
    </location>
</feature>
<protein>
    <submittedName>
        <fullName evidence="5">Trypsin</fullName>
    </submittedName>
</protein>
<keyword evidence="6" id="KW-1185">Reference proteome</keyword>
<evidence type="ECO:0000256" key="2">
    <source>
        <dbReference type="ARBA" id="ARBA00023157"/>
    </source>
</evidence>
<comment type="similarity">
    <text evidence="1">Belongs to the peptidase S1 family.</text>
</comment>